<accession>A0A154BV20</accession>
<evidence type="ECO:0000313" key="2">
    <source>
        <dbReference type="EMBL" id="KYZ77873.1"/>
    </source>
</evidence>
<gene>
    <name evidence="2" type="ORF">AXX12_17595</name>
</gene>
<feature type="region of interest" description="Disordered" evidence="1">
    <location>
        <begin position="1"/>
        <end position="23"/>
    </location>
</feature>
<organism evidence="2 3">
    <name type="scientific">Anaerosporomusa subterranea</name>
    <dbReference type="NCBI Taxonomy" id="1794912"/>
    <lineage>
        <taxon>Bacteria</taxon>
        <taxon>Bacillati</taxon>
        <taxon>Bacillota</taxon>
        <taxon>Negativicutes</taxon>
        <taxon>Acetonemataceae</taxon>
        <taxon>Anaerosporomusa</taxon>
    </lineage>
</organism>
<dbReference type="EMBL" id="LSGP01000006">
    <property type="protein sequence ID" value="KYZ77873.1"/>
    <property type="molecule type" value="Genomic_DNA"/>
</dbReference>
<keyword evidence="3" id="KW-1185">Reference proteome</keyword>
<comment type="caution">
    <text evidence="2">The sequence shown here is derived from an EMBL/GenBank/DDBJ whole genome shotgun (WGS) entry which is preliminary data.</text>
</comment>
<dbReference type="RefSeq" id="WP_066237824.1">
    <property type="nucleotide sequence ID" value="NZ_LSGP01000006.1"/>
</dbReference>
<sequence length="66" mass="7282">MTQKTNNDTSKKQSLHVTSFDGPDIQSSYDAEFDFLYSPVPVGEYPEATAADMHNKTTAAAKNQLK</sequence>
<evidence type="ECO:0000313" key="3">
    <source>
        <dbReference type="Proteomes" id="UP000076268"/>
    </source>
</evidence>
<name>A0A154BV20_ANASB</name>
<dbReference type="AlphaFoldDB" id="A0A154BV20"/>
<reference evidence="2 3" key="1">
    <citation type="submission" date="2016-02" db="EMBL/GenBank/DDBJ databases">
        <title>Anaerosporomusa subterraneum gen. nov., sp. nov., a spore-forming obligate anaerobe isolated from saprolite.</title>
        <authorList>
            <person name="Choi J.K."/>
            <person name="Shah M."/>
            <person name="Yee N."/>
        </authorList>
    </citation>
    <scope>NUCLEOTIDE SEQUENCE [LARGE SCALE GENOMIC DNA]</scope>
    <source>
        <strain evidence="2 3">RU4</strain>
    </source>
</reference>
<proteinExistence type="predicted"/>
<dbReference type="Proteomes" id="UP000076268">
    <property type="component" value="Unassembled WGS sequence"/>
</dbReference>
<protein>
    <submittedName>
        <fullName evidence="2">Uncharacterized protein</fullName>
    </submittedName>
</protein>
<evidence type="ECO:0000256" key="1">
    <source>
        <dbReference type="SAM" id="MobiDB-lite"/>
    </source>
</evidence>